<dbReference type="RefSeq" id="WP_077277460.1">
    <property type="nucleotide sequence ID" value="NZ_MVBK01000010.1"/>
</dbReference>
<comment type="caution">
    <text evidence="11">The sequence shown here is derived from an EMBL/GenBank/DDBJ whole genome shotgun (WGS) entry which is preliminary data.</text>
</comment>
<feature type="binding site" evidence="6 8">
    <location>
        <begin position="8"/>
        <end position="15"/>
    </location>
    <ligand>
        <name>substrate</name>
    </ligand>
</feature>
<comment type="subunit">
    <text evidence="6">Homodimer.</text>
</comment>
<dbReference type="InterPro" id="IPR029033">
    <property type="entry name" value="His_PPase_superfam"/>
</dbReference>
<keyword evidence="3 6" id="KW-0312">Gluconeogenesis</keyword>
<dbReference type="PIRSF" id="PIRSF000709">
    <property type="entry name" value="6PFK_2-Ptase"/>
    <property type="match status" value="1"/>
</dbReference>
<feature type="binding site" evidence="6 8">
    <location>
        <position position="98"/>
    </location>
    <ligand>
        <name>substrate</name>
    </ligand>
</feature>
<dbReference type="STRING" id="108003.B1C78_01970"/>
<accession>A0A1V3NTB7</accession>
<feature type="binding site" evidence="6 8">
    <location>
        <position position="60"/>
    </location>
    <ligand>
        <name>substrate</name>
    </ligand>
</feature>
<dbReference type="Proteomes" id="UP000189462">
    <property type="component" value="Unassembled WGS sequence"/>
</dbReference>
<dbReference type="InterPro" id="IPR013078">
    <property type="entry name" value="His_Pase_superF_clade-1"/>
</dbReference>
<gene>
    <name evidence="6 11" type="primary">gpmA</name>
    <name evidence="11" type="ORF">B1C78_01970</name>
</gene>
<keyword evidence="12" id="KW-1185">Reference proteome</keyword>
<dbReference type="HAMAP" id="MF_01039">
    <property type="entry name" value="PGAM_GpmA"/>
    <property type="match status" value="1"/>
</dbReference>
<dbReference type="GO" id="GO:0004619">
    <property type="term" value="F:phosphoglycerate mutase activity"/>
    <property type="evidence" value="ECO:0007669"/>
    <property type="project" value="UniProtKB-UniRule"/>
</dbReference>
<dbReference type="InterPro" id="IPR001345">
    <property type="entry name" value="PG/BPGM_mutase_AS"/>
</dbReference>
<evidence type="ECO:0000256" key="7">
    <source>
        <dbReference type="PIRSR" id="PIRSR613078-1"/>
    </source>
</evidence>
<dbReference type="EC" id="5.4.2.11" evidence="6 10"/>
<dbReference type="GO" id="GO:0006096">
    <property type="term" value="P:glycolytic process"/>
    <property type="evidence" value="ECO:0007669"/>
    <property type="project" value="UniProtKB-UniRule"/>
</dbReference>
<evidence type="ECO:0000313" key="11">
    <source>
        <dbReference type="EMBL" id="OOG28108.1"/>
    </source>
</evidence>
<reference evidence="11 12" key="1">
    <citation type="submission" date="2017-02" db="EMBL/GenBank/DDBJ databases">
        <title>Genomic diversity within the haloalkaliphilic genus Thioalkalivibrio.</title>
        <authorList>
            <person name="Ahn A.-C."/>
            <person name="Meier-Kolthoff J."/>
            <person name="Overmars L."/>
            <person name="Richter M."/>
            <person name="Woyke T."/>
            <person name="Sorokin D.Y."/>
            <person name="Muyzer G."/>
        </authorList>
    </citation>
    <scope>NUCLEOTIDE SEQUENCE [LARGE SCALE GENOMIC DNA]</scope>
    <source>
        <strain evidence="11 12">ALJD</strain>
    </source>
</reference>
<organism evidence="11 12">
    <name type="scientific">Thioalkalivibrio denitrificans</name>
    <dbReference type="NCBI Taxonomy" id="108003"/>
    <lineage>
        <taxon>Bacteria</taxon>
        <taxon>Pseudomonadati</taxon>
        <taxon>Pseudomonadota</taxon>
        <taxon>Gammaproteobacteria</taxon>
        <taxon>Chromatiales</taxon>
        <taxon>Ectothiorhodospiraceae</taxon>
        <taxon>Thioalkalivibrio</taxon>
    </lineage>
</organism>
<protein>
    <recommendedName>
        <fullName evidence="6 10">2,3-bisphosphoglycerate-dependent phosphoglycerate mutase</fullName>
        <shortName evidence="6">BPG-dependent PGAM</shortName>
        <shortName evidence="6">PGAM</shortName>
        <shortName evidence="6">Phosphoglyceromutase</shortName>
        <shortName evidence="6">dPGM</shortName>
        <ecNumber evidence="6 10">5.4.2.11</ecNumber>
    </recommendedName>
</protein>
<dbReference type="SMART" id="SM00855">
    <property type="entry name" value="PGAM"/>
    <property type="match status" value="1"/>
</dbReference>
<dbReference type="PROSITE" id="PS00175">
    <property type="entry name" value="PG_MUTASE"/>
    <property type="match status" value="1"/>
</dbReference>
<sequence>MPRIVLMRHGQSTWNQRKLFTGWVDVDLTDEGRGQATDAAGVLAAEGIRPDLCFTSVQIRAIRTLWIVLDGLNMDWLPVVRDWRLNERHYGALQGFSKAEIADLVGEEQVRIWRRSWDVRPPLLDPEDPRFPGNDPRYAELSADQWPRGESLKDTVDRLAPAWTGPVRHALEQGRTPLIVAHGNSLRGVVKILDRIPDEVIPRVEIPVGRPLLYELDDALQPLESRYLGPVPKGTILPRDVPRS</sequence>
<evidence type="ECO:0000313" key="12">
    <source>
        <dbReference type="Proteomes" id="UP000189462"/>
    </source>
</evidence>
<dbReference type="CDD" id="cd07067">
    <property type="entry name" value="HP_PGM_like"/>
    <property type="match status" value="1"/>
</dbReference>
<feature type="active site" description="Tele-phosphohistidine intermediate" evidence="6 7">
    <location>
        <position position="9"/>
    </location>
</feature>
<feature type="site" description="Transition state stabilizer" evidence="6 9">
    <location>
        <position position="182"/>
    </location>
</feature>
<evidence type="ECO:0000256" key="6">
    <source>
        <dbReference type="HAMAP-Rule" id="MF_01039"/>
    </source>
</evidence>
<comment type="similarity">
    <text evidence="2 6">Belongs to the phosphoglycerate mutase family. BPG-dependent PGAM subfamily.</text>
</comment>
<evidence type="ECO:0000256" key="5">
    <source>
        <dbReference type="ARBA" id="ARBA00023235"/>
    </source>
</evidence>
<keyword evidence="4 6" id="KW-0324">Glycolysis</keyword>
<name>A0A1V3NTB7_9GAMM</name>
<dbReference type="OrthoDB" id="9781415at2"/>
<evidence type="ECO:0000256" key="4">
    <source>
        <dbReference type="ARBA" id="ARBA00023152"/>
    </source>
</evidence>
<feature type="binding site" evidence="6 8">
    <location>
        <begin position="87"/>
        <end position="90"/>
    </location>
    <ligand>
        <name>substrate</name>
    </ligand>
</feature>
<dbReference type="GO" id="GO:0006094">
    <property type="term" value="P:gluconeogenesis"/>
    <property type="evidence" value="ECO:0007669"/>
    <property type="project" value="UniProtKB-UniRule"/>
</dbReference>
<dbReference type="FunFam" id="3.40.50.1240:FF:000003">
    <property type="entry name" value="2,3-bisphosphoglycerate-dependent phosphoglycerate mutase"/>
    <property type="match status" value="1"/>
</dbReference>
<evidence type="ECO:0000256" key="3">
    <source>
        <dbReference type="ARBA" id="ARBA00022432"/>
    </source>
</evidence>
<feature type="binding site" evidence="6 8">
    <location>
        <begin position="21"/>
        <end position="22"/>
    </location>
    <ligand>
        <name>substrate</name>
    </ligand>
</feature>
<feature type="binding site" evidence="6 8">
    <location>
        <begin position="114"/>
        <end position="115"/>
    </location>
    <ligand>
        <name>substrate</name>
    </ligand>
</feature>
<dbReference type="NCBIfam" id="NF010713">
    <property type="entry name" value="PRK14115.1"/>
    <property type="match status" value="1"/>
</dbReference>
<dbReference type="PANTHER" id="PTHR11931">
    <property type="entry name" value="PHOSPHOGLYCERATE MUTASE"/>
    <property type="match status" value="1"/>
</dbReference>
<feature type="active site" description="Proton donor/acceptor" evidence="6 7">
    <location>
        <position position="87"/>
    </location>
</feature>
<proteinExistence type="inferred from homology"/>
<dbReference type="AlphaFoldDB" id="A0A1V3NTB7"/>
<evidence type="ECO:0000256" key="8">
    <source>
        <dbReference type="PIRSR" id="PIRSR613078-2"/>
    </source>
</evidence>
<dbReference type="Pfam" id="PF00300">
    <property type="entry name" value="His_Phos_1"/>
    <property type="match status" value="1"/>
</dbReference>
<dbReference type="SUPFAM" id="SSF53254">
    <property type="entry name" value="Phosphoglycerate mutase-like"/>
    <property type="match status" value="1"/>
</dbReference>
<evidence type="ECO:0000256" key="9">
    <source>
        <dbReference type="PIRSR" id="PIRSR613078-3"/>
    </source>
</evidence>
<dbReference type="InterPro" id="IPR005952">
    <property type="entry name" value="Phosphogly_mut1"/>
</dbReference>
<comment type="function">
    <text evidence="6 10">Catalyzes the interconversion of 2-phosphoglycerate and 3-phosphoglycerate.</text>
</comment>
<feature type="binding site" evidence="6 8">
    <location>
        <begin position="183"/>
        <end position="184"/>
    </location>
    <ligand>
        <name>substrate</name>
    </ligand>
</feature>
<dbReference type="Gene3D" id="3.40.50.1240">
    <property type="entry name" value="Phosphoglycerate mutase-like"/>
    <property type="match status" value="1"/>
</dbReference>
<keyword evidence="5 6" id="KW-0413">Isomerase</keyword>
<dbReference type="EMBL" id="MVBK01000010">
    <property type="protein sequence ID" value="OOG28108.1"/>
    <property type="molecule type" value="Genomic_DNA"/>
</dbReference>
<evidence type="ECO:0000256" key="1">
    <source>
        <dbReference type="ARBA" id="ARBA00000380"/>
    </source>
</evidence>
<dbReference type="UniPathway" id="UPA00109">
    <property type="reaction ID" value="UER00186"/>
</dbReference>
<comment type="pathway">
    <text evidence="6 10">Carbohydrate degradation; glycolysis; pyruvate from D-glyceraldehyde 3-phosphate: step 3/5.</text>
</comment>
<comment type="catalytic activity">
    <reaction evidence="1 6 10">
        <text>(2R)-2-phosphoglycerate = (2R)-3-phosphoglycerate</text>
        <dbReference type="Rhea" id="RHEA:15901"/>
        <dbReference type="ChEBI" id="CHEBI:58272"/>
        <dbReference type="ChEBI" id="CHEBI:58289"/>
        <dbReference type="EC" id="5.4.2.11"/>
    </reaction>
</comment>
<dbReference type="NCBIfam" id="TIGR01258">
    <property type="entry name" value="pgm_1"/>
    <property type="match status" value="1"/>
</dbReference>
<evidence type="ECO:0000256" key="10">
    <source>
        <dbReference type="RuleBase" id="RU004512"/>
    </source>
</evidence>
<evidence type="ECO:0000256" key="2">
    <source>
        <dbReference type="ARBA" id="ARBA00006717"/>
    </source>
</evidence>